<feature type="non-terminal residue" evidence="1">
    <location>
        <position position="28"/>
    </location>
</feature>
<accession>A0A4Y2JGV8</accession>
<reference evidence="1 2" key="1">
    <citation type="journal article" date="2019" name="Sci. Rep.">
        <title>Orb-weaving spider Araneus ventricosus genome elucidates the spidroin gene catalogue.</title>
        <authorList>
            <person name="Kono N."/>
            <person name="Nakamura H."/>
            <person name="Ohtoshi R."/>
            <person name="Moran D.A.P."/>
            <person name="Shinohara A."/>
            <person name="Yoshida Y."/>
            <person name="Fujiwara M."/>
            <person name="Mori M."/>
            <person name="Tomita M."/>
            <person name="Arakawa K."/>
        </authorList>
    </citation>
    <scope>NUCLEOTIDE SEQUENCE [LARGE SCALE GENOMIC DNA]</scope>
</reference>
<name>A0A4Y2JGV8_ARAVE</name>
<evidence type="ECO:0000313" key="2">
    <source>
        <dbReference type="Proteomes" id="UP000499080"/>
    </source>
</evidence>
<sequence length="28" mass="3099">MSQSVSVQPDLFKGLKFCLIDEGDVVDK</sequence>
<evidence type="ECO:0000313" key="1">
    <source>
        <dbReference type="EMBL" id="GBM89531.1"/>
    </source>
</evidence>
<protein>
    <submittedName>
        <fullName evidence="1">Uncharacterized protein</fullName>
    </submittedName>
</protein>
<dbReference type="EMBL" id="BGPR01110589">
    <property type="protein sequence ID" value="GBM89531.1"/>
    <property type="molecule type" value="Genomic_DNA"/>
</dbReference>
<keyword evidence="2" id="KW-1185">Reference proteome</keyword>
<proteinExistence type="predicted"/>
<dbReference type="Proteomes" id="UP000499080">
    <property type="component" value="Unassembled WGS sequence"/>
</dbReference>
<comment type="caution">
    <text evidence="1">The sequence shown here is derived from an EMBL/GenBank/DDBJ whole genome shotgun (WGS) entry which is preliminary data.</text>
</comment>
<gene>
    <name evidence="1" type="ORF">AVEN_5872_1</name>
</gene>
<organism evidence="1 2">
    <name type="scientific">Araneus ventricosus</name>
    <name type="common">Orbweaver spider</name>
    <name type="synonym">Epeira ventricosa</name>
    <dbReference type="NCBI Taxonomy" id="182803"/>
    <lineage>
        <taxon>Eukaryota</taxon>
        <taxon>Metazoa</taxon>
        <taxon>Ecdysozoa</taxon>
        <taxon>Arthropoda</taxon>
        <taxon>Chelicerata</taxon>
        <taxon>Arachnida</taxon>
        <taxon>Araneae</taxon>
        <taxon>Araneomorphae</taxon>
        <taxon>Entelegynae</taxon>
        <taxon>Araneoidea</taxon>
        <taxon>Araneidae</taxon>
        <taxon>Araneus</taxon>
    </lineage>
</organism>
<dbReference type="AlphaFoldDB" id="A0A4Y2JGV8"/>